<feature type="compositionally biased region" description="Polar residues" evidence="1">
    <location>
        <begin position="28"/>
        <end position="43"/>
    </location>
</feature>
<evidence type="ECO:0000313" key="2">
    <source>
        <dbReference type="EMBL" id="KLO20102.1"/>
    </source>
</evidence>
<name>A0A0H2S7A5_9AGAM</name>
<protein>
    <submittedName>
        <fullName evidence="2">Uncharacterized protein</fullName>
    </submittedName>
</protein>
<dbReference type="OrthoDB" id="3228420at2759"/>
<proteinExistence type="predicted"/>
<sequence length="113" mass="12342">MLSNHPPAVKVGGRRLSQSSKAKPVVGTETQAVQPTGTESTATDYPRPTPTSDDDKEKKKQGYMDPQEMDKKKPTAESNHKKHVDASKSPNTATNKRDQATRISQPPGRGLEF</sequence>
<reference evidence="2 3" key="1">
    <citation type="submission" date="2015-04" db="EMBL/GenBank/DDBJ databases">
        <title>Complete genome sequence of Schizopora paradoxa KUC8140, a cosmopolitan wood degrader in East Asia.</title>
        <authorList>
            <consortium name="DOE Joint Genome Institute"/>
            <person name="Min B."/>
            <person name="Park H."/>
            <person name="Jang Y."/>
            <person name="Kim J.-J."/>
            <person name="Kim K.H."/>
            <person name="Pangilinan J."/>
            <person name="Lipzen A."/>
            <person name="Riley R."/>
            <person name="Grigoriev I.V."/>
            <person name="Spatafora J.W."/>
            <person name="Choi I.-G."/>
        </authorList>
    </citation>
    <scope>NUCLEOTIDE SEQUENCE [LARGE SCALE GENOMIC DNA]</scope>
    <source>
        <strain evidence="2 3">KUC8140</strain>
    </source>
</reference>
<dbReference type="InParanoid" id="A0A0H2S7A5"/>
<evidence type="ECO:0000256" key="1">
    <source>
        <dbReference type="SAM" id="MobiDB-lite"/>
    </source>
</evidence>
<dbReference type="Proteomes" id="UP000053477">
    <property type="component" value="Unassembled WGS sequence"/>
</dbReference>
<feature type="region of interest" description="Disordered" evidence="1">
    <location>
        <begin position="1"/>
        <end position="113"/>
    </location>
</feature>
<feature type="compositionally biased region" description="Basic and acidic residues" evidence="1">
    <location>
        <begin position="53"/>
        <end position="79"/>
    </location>
</feature>
<organism evidence="2 3">
    <name type="scientific">Schizopora paradoxa</name>
    <dbReference type="NCBI Taxonomy" id="27342"/>
    <lineage>
        <taxon>Eukaryota</taxon>
        <taxon>Fungi</taxon>
        <taxon>Dikarya</taxon>
        <taxon>Basidiomycota</taxon>
        <taxon>Agaricomycotina</taxon>
        <taxon>Agaricomycetes</taxon>
        <taxon>Hymenochaetales</taxon>
        <taxon>Schizoporaceae</taxon>
        <taxon>Schizopora</taxon>
    </lineage>
</organism>
<gene>
    <name evidence="2" type="ORF">SCHPADRAFT_992210</name>
</gene>
<accession>A0A0H2S7A5</accession>
<dbReference type="EMBL" id="KQ085883">
    <property type="protein sequence ID" value="KLO20102.1"/>
    <property type="molecule type" value="Genomic_DNA"/>
</dbReference>
<dbReference type="AlphaFoldDB" id="A0A0H2S7A5"/>
<keyword evidence="3" id="KW-1185">Reference proteome</keyword>
<evidence type="ECO:0000313" key="3">
    <source>
        <dbReference type="Proteomes" id="UP000053477"/>
    </source>
</evidence>